<dbReference type="InterPro" id="IPR011010">
    <property type="entry name" value="DNA_brk_join_enz"/>
</dbReference>
<dbReference type="PANTHER" id="PTHR30349:SF64">
    <property type="entry name" value="PROPHAGE INTEGRASE INTD-RELATED"/>
    <property type="match status" value="1"/>
</dbReference>
<dbReference type="Pfam" id="PF13102">
    <property type="entry name" value="Phage_int_SAM_5"/>
    <property type="match status" value="1"/>
</dbReference>
<proteinExistence type="inferred from homology"/>
<dbReference type="RefSeq" id="WP_101334479.1">
    <property type="nucleotide sequence ID" value="NZ_PJNI01000008.1"/>
</dbReference>
<evidence type="ECO:0000259" key="4">
    <source>
        <dbReference type="PROSITE" id="PS51898"/>
    </source>
</evidence>
<dbReference type="InterPro" id="IPR010998">
    <property type="entry name" value="Integrase_recombinase_N"/>
</dbReference>
<evidence type="ECO:0000256" key="3">
    <source>
        <dbReference type="ARBA" id="ARBA00023172"/>
    </source>
</evidence>
<dbReference type="Gene3D" id="1.10.443.10">
    <property type="entry name" value="Intergrase catalytic core"/>
    <property type="match status" value="1"/>
</dbReference>
<dbReference type="Proteomes" id="UP000236654">
    <property type="component" value="Unassembled WGS sequence"/>
</dbReference>
<dbReference type="SUPFAM" id="SSF56349">
    <property type="entry name" value="DNA breaking-rejoining enzymes"/>
    <property type="match status" value="1"/>
</dbReference>
<dbReference type="GO" id="GO:0015074">
    <property type="term" value="P:DNA integration"/>
    <property type="evidence" value="ECO:0007669"/>
    <property type="project" value="InterPro"/>
</dbReference>
<keyword evidence="2" id="KW-0238">DNA-binding</keyword>
<evidence type="ECO:0000313" key="5">
    <source>
        <dbReference type="EMBL" id="PKR80697.1"/>
    </source>
</evidence>
<gene>
    <name evidence="5" type="ORF">CW751_07970</name>
</gene>
<accession>A0A2I0R2A2</accession>
<dbReference type="AlphaFoldDB" id="A0A2I0R2A2"/>
<sequence length="418" mass="48531">MKTNQTFTILFWLFKAKMRNEKAPIYCRITVNGKRAQFSLKRSIKPEKWNSSSGKLKGNSEEARILNSYLNKVRSELHKHFNLLEAKDEFISADTIKNSYLGINEEERSLIETFEYHNNQMKELIGIDVVKATHTKFETVLKKLKIFMKNHHKRSDLALKELNHKFVVDFEYFLKVDQKIGHNTTMKYIRNLKKVMNMAVTNDWLAKNPFASFKCSNKKVHREILTEDELQLLTEKEFTIQRLEEVRDVFLFCCYTGYAFVDVEKLTPSNLVRNINGELWIYTNRQKTGATSNVPLLALALKIVQKYKENPYCEAKGRLLPVKSNQKMNAYLKEIADICGIKKKLTMHIARHTFATTITLSNGVPIETVSKLLGHTKLATTQIYAKVMEHKVSADMSSLNEKLNYQREGEKDDQTKTV</sequence>
<dbReference type="GO" id="GO:0006310">
    <property type="term" value="P:DNA recombination"/>
    <property type="evidence" value="ECO:0007669"/>
    <property type="project" value="UniProtKB-KW"/>
</dbReference>
<dbReference type="Pfam" id="PF17293">
    <property type="entry name" value="Arm-DNA-bind_5"/>
    <property type="match status" value="1"/>
</dbReference>
<evidence type="ECO:0000256" key="1">
    <source>
        <dbReference type="ARBA" id="ARBA00008857"/>
    </source>
</evidence>
<dbReference type="InterPro" id="IPR050090">
    <property type="entry name" value="Tyrosine_recombinase_XerCD"/>
</dbReference>
<dbReference type="EMBL" id="PJNI01000008">
    <property type="protein sequence ID" value="PKR80697.1"/>
    <property type="molecule type" value="Genomic_DNA"/>
</dbReference>
<comment type="similarity">
    <text evidence="1">Belongs to the 'phage' integrase family.</text>
</comment>
<evidence type="ECO:0000313" key="6">
    <source>
        <dbReference type="Proteomes" id="UP000236654"/>
    </source>
</evidence>
<comment type="caution">
    <text evidence="5">The sequence shown here is derived from an EMBL/GenBank/DDBJ whole genome shotgun (WGS) entry which is preliminary data.</text>
</comment>
<dbReference type="Gene3D" id="1.10.150.130">
    <property type="match status" value="1"/>
</dbReference>
<dbReference type="InterPro" id="IPR013762">
    <property type="entry name" value="Integrase-like_cat_sf"/>
</dbReference>
<dbReference type="OrthoDB" id="892893at2"/>
<evidence type="ECO:0000256" key="2">
    <source>
        <dbReference type="ARBA" id="ARBA00023125"/>
    </source>
</evidence>
<dbReference type="GO" id="GO:0003677">
    <property type="term" value="F:DNA binding"/>
    <property type="evidence" value="ECO:0007669"/>
    <property type="project" value="UniProtKB-KW"/>
</dbReference>
<dbReference type="InterPro" id="IPR035386">
    <property type="entry name" value="Arm-DNA-bind_5"/>
</dbReference>
<reference evidence="5 6" key="1">
    <citation type="submission" date="2017-12" db="EMBL/GenBank/DDBJ databases">
        <title>The draft genome sequence of Brumimicrobium saltpan LHR20.</title>
        <authorList>
            <person name="Do Z.-J."/>
            <person name="Luo H.-R."/>
        </authorList>
    </citation>
    <scope>NUCLEOTIDE SEQUENCE [LARGE SCALE GENOMIC DNA]</scope>
    <source>
        <strain evidence="5 6">LHR20</strain>
    </source>
</reference>
<name>A0A2I0R2A2_9FLAO</name>
<protein>
    <recommendedName>
        <fullName evidence="4">Tyr recombinase domain-containing protein</fullName>
    </recommendedName>
</protein>
<dbReference type="InterPro" id="IPR002104">
    <property type="entry name" value="Integrase_catalytic"/>
</dbReference>
<dbReference type="PANTHER" id="PTHR30349">
    <property type="entry name" value="PHAGE INTEGRASE-RELATED"/>
    <property type="match status" value="1"/>
</dbReference>
<feature type="domain" description="Tyr recombinase" evidence="4">
    <location>
        <begin position="220"/>
        <end position="397"/>
    </location>
</feature>
<keyword evidence="3" id="KW-0233">DNA recombination</keyword>
<organism evidence="5 6">
    <name type="scientific">Brumimicrobium salinarum</name>
    <dbReference type="NCBI Taxonomy" id="2058658"/>
    <lineage>
        <taxon>Bacteria</taxon>
        <taxon>Pseudomonadati</taxon>
        <taxon>Bacteroidota</taxon>
        <taxon>Flavobacteriia</taxon>
        <taxon>Flavobacteriales</taxon>
        <taxon>Crocinitomicaceae</taxon>
        <taxon>Brumimicrobium</taxon>
    </lineage>
</organism>
<dbReference type="CDD" id="cd01185">
    <property type="entry name" value="INTN1_C_like"/>
    <property type="match status" value="1"/>
</dbReference>
<dbReference type="InterPro" id="IPR025269">
    <property type="entry name" value="SAM-like_dom"/>
</dbReference>
<dbReference type="Pfam" id="PF00589">
    <property type="entry name" value="Phage_integrase"/>
    <property type="match status" value="1"/>
</dbReference>
<dbReference type="PROSITE" id="PS51898">
    <property type="entry name" value="TYR_RECOMBINASE"/>
    <property type="match status" value="1"/>
</dbReference>
<keyword evidence="6" id="KW-1185">Reference proteome</keyword>